<dbReference type="Proteomes" id="UP001499988">
    <property type="component" value="Unassembled WGS sequence"/>
</dbReference>
<dbReference type="InterPro" id="IPR016181">
    <property type="entry name" value="Acyl_CoA_acyltransferase"/>
</dbReference>
<sequence>MFQIEIEPELRLELVHAGLAPHLAELVSAERDVLSQWLAWPPHCRTEADFIQFIHRSLHDYADGKSMVCAIKFRGVAVGCISFNRIDHQRKVATIGYWLGQKAQGHGIITRCCRSLIDIAFTRLELEKVEIHVATQNQSSRAVCQRLGMRLEGEISRAEALNGRVVDHAIYGLLRTAV</sequence>
<dbReference type="PROSITE" id="PS51186">
    <property type="entry name" value="GNAT"/>
    <property type="match status" value="1"/>
</dbReference>
<feature type="domain" description="N-acetyltransferase" evidence="1">
    <location>
        <begin position="24"/>
        <end position="176"/>
    </location>
</feature>
<dbReference type="Pfam" id="PF13302">
    <property type="entry name" value="Acetyltransf_3"/>
    <property type="match status" value="1"/>
</dbReference>
<accession>A0ABP9EK32</accession>
<organism evidence="2 3">
    <name type="scientific">Ferrimonas pelagia</name>
    <dbReference type="NCBI Taxonomy" id="1177826"/>
    <lineage>
        <taxon>Bacteria</taxon>
        <taxon>Pseudomonadati</taxon>
        <taxon>Pseudomonadota</taxon>
        <taxon>Gammaproteobacteria</taxon>
        <taxon>Alteromonadales</taxon>
        <taxon>Ferrimonadaceae</taxon>
        <taxon>Ferrimonas</taxon>
    </lineage>
</organism>
<protein>
    <submittedName>
        <fullName evidence="2">GNAT family protein</fullName>
    </submittedName>
</protein>
<dbReference type="InterPro" id="IPR000182">
    <property type="entry name" value="GNAT_dom"/>
</dbReference>
<evidence type="ECO:0000313" key="3">
    <source>
        <dbReference type="Proteomes" id="UP001499988"/>
    </source>
</evidence>
<keyword evidence="3" id="KW-1185">Reference proteome</keyword>
<evidence type="ECO:0000313" key="2">
    <source>
        <dbReference type="EMBL" id="GAA4879220.1"/>
    </source>
</evidence>
<evidence type="ECO:0000259" key="1">
    <source>
        <dbReference type="PROSITE" id="PS51186"/>
    </source>
</evidence>
<proteinExistence type="predicted"/>
<name>A0ABP9EK32_9GAMM</name>
<dbReference type="RefSeq" id="WP_345334263.1">
    <property type="nucleotide sequence ID" value="NZ_BAABJZ010000015.1"/>
</dbReference>
<dbReference type="PANTHER" id="PTHR43441:SF11">
    <property type="entry name" value="RIBOSOMAL-PROTEIN-SERINE ACETYLTRANSFERASE"/>
    <property type="match status" value="1"/>
</dbReference>
<dbReference type="EMBL" id="BAABJZ010000015">
    <property type="protein sequence ID" value="GAA4879220.1"/>
    <property type="molecule type" value="Genomic_DNA"/>
</dbReference>
<dbReference type="InterPro" id="IPR051908">
    <property type="entry name" value="Ribosomal_N-acetyltransferase"/>
</dbReference>
<reference evidence="3" key="1">
    <citation type="journal article" date="2019" name="Int. J. Syst. Evol. Microbiol.">
        <title>The Global Catalogue of Microorganisms (GCM) 10K type strain sequencing project: providing services to taxonomists for standard genome sequencing and annotation.</title>
        <authorList>
            <consortium name="The Broad Institute Genomics Platform"/>
            <consortium name="The Broad Institute Genome Sequencing Center for Infectious Disease"/>
            <person name="Wu L."/>
            <person name="Ma J."/>
        </authorList>
    </citation>
    <scope>NUCLEOTIDE SEQUENCE [LARGE SCALE GENOMIC DNA]</scope>
    <source>
        <strain evidence="3">JCM 18401</strain>
    </source>
</reference>
<gene>
    <name evidence="2" type="ORF">GCM10023333_11330</name>
</gene>
<comment type="caution">
    <text evidence="2">The sequence shown here is derived from an EMBL/GenBank/DDBJ whole genome shotgun (WGS) entry which is preliminary data.</text>
</comment>
<dbReference type="Gene3D" id="3.40.630.30">
    <property type="match status" value="1"/>
</dbReference>
<dbReference type="PANTHER" id="PTHR43441">
    <property type="entry name" value="RIBOSOMAL-PROTEIN-SERINE ACETYLTRANSFERASE"/>
    <property type="match status" value="1"/>
</dbReference>
<dbReference type="SUPFAM" id="SSF55729">
    <property type="entry name" value="Acyl-CoA N-acyltransferases (Nat)"/>
    <property type="match status" value="1"/>
</dbReference>